<feature type="non-terminal residue" evidence="1">
    <location>
        <position position="33"/>
    </location>
</feature>
<organism evidence="1 2">
    <name type="scientific">Trichinella zimbabwensis</name>
    <dbReference type="NCBI Taxonomy" id="268475"/>
    <lineage>
        <taxon>Eukaryota</taxon>
        <taxon>Metazoa</taxon>
        <taxon>Ecdysozoa</taxon>
        <taxon>Nematoda</taxon>
        <taxon>Enoplea</taxon>
        <taxon>Dorylaimia</taxon>
        <taxon>Trichinellida</taxon>
        <taxon>Trichinellidae</taxon>
        <taxon>Trichinella</taxon>
    </lineage>
</organism>
<comment type="caution">
    <text evidence="1">The sequence shown here is derived from an EMBL/GenBank/DDBJ whole genome shotgun (WGS) entry which is preliminary data.</text>
</comment>
<protein>
    <submittedName>
        <fullName evidence="1">Uncharacterized protein</fullName>
    </submittedName>
</protein>
<dbReference type="Proteomes" id="UP000055024">
    <property type="component" value="Unassembled WGS sequence"/>
</dbReference>
<accession>A0A0V1DT96</accession>
<evidence type="ECO:0000313" key="2">
    <source>
        <dbReference type="Proteomes" id="UP000055024"/>
    </source>
</evidence>
<dbReference type="AlphaFoldDB" id="A0A0V1DT96"/>
<keyword evidence="2" id="KW-1185">Reference proteome</keyword>
<reference evidence="1 2" key="1">
    <citation type="submission" date="2015-01" db="EMBL/GenBank/DDBJ databases">
        <title>Evolution of Trichinella species and genotypes.</title>
        <authorList>
            <person name="Korhonen P.K."/>
            <person name="Edoardo P."/>
            <person name="Giuseppe L.R."/>
            <person name="Gasser R.B."/>
        </authorList>
    </citation>
    <scope>NUCLEOTIDE SEQUENCE [LARGE SCALE GENOMIC DNA]</scope>
    <source>
        <strain evidence="1">ISS1029</strain>
    </source>
</reference>
<name>A0A0V1DT96_9BILA</name>
<sequence length="33" mass="3967">MPLLACSDPFYTRYRRLSYKKGNVMCRYDFTVA</sequence>
<evidence type="ECO:0000313" key="1">
    <source>
        <dbReference type="EMBL" id="KRY64227.1"/>
    </source>
</evidence>
<gene>
    <name evidence="1" type="ORF">T11_16074</name>
</gene>
<dbReference type="EMBL" id="JYDP01007964">
    <property type="protein sequence ID" value="KRY64227.1"/>
    <property type="molecule type" value="Genomic_DNA"/>
</dbReference>
<proteinExistence type="predicted"/>